<organism evidence="1 2">
    <name type="scientific">Neorhodopirellula lusitana</name>
    <dbReference type="NCBI Taxonomy" id="445327"/>
    <lineage>
        <taxon>Bacteria</taxon>
        <taxon>Pseudomonadati</taxon>
        <taxon>Planctomycetota</taxon>
        <taxon>Planctomycetia</taxon>
        <taxon>Pirellulales</taxon>
        <taxon>Pirellulaceae</taxon>
        <taxon>Neorhodopirellula</taxon>
    </lineage>
</organism>
<evidence type="ECO:0000313" key="2">
    <source>
        <dbReference type="Proteomes" id="UP001158067"/>
    </source>
</evidence>
<dbReference type="Proteomes" id="UP001158067">
    <property type="component" value="Unassembled WGS sequence"/>
</dbReference>
<comment type="caution">
    <text evidence="1">The sequence shown here is derived from an EMBL/GenBank/DDBJ whole genome shotgun (WGS) entry which is preliminary data.</text>
</comment>
<sequence length="70" mass="7786">MGSLAILLIHLLRILLLASFEFQQKVTSNAADNLCLVATTTARDQSGHYKRQCAYRDGLAGFLKYSCHLD</sequence>
<protein>
    <recommendedName>
        <fullName evidence="3">Secreted protein</fullName>
    </recommendedName>
</protein>
<accession>A0ABY1QPK2</accession>
<proteinExistence type="predicted"/>
<reference evidence="1 2" key="1">
    <citation type="submission" date="2017-05" db="EMBL/GenBank/DDBJ databases">
        <authorList>
            <person name="Varghese N."/>
            <person name="Submissions S."/>
        </authorList>
    </citation>
    <scope>NUCLEOTIDE SEQUENCE [LARGE SCALE GENOMIC DNA]</scope>
    <source>
        <strain evidence="1 2">DSM 25457</strain>
    </source>
</reference>
<evidence type="ECO:0008006" key="3">
    <source>
        <dbReference type="Google" id="ProtNLM"/>
    </source>
</evidence>
<dbReference type="EMBL" id="FXUG01000021">
    <property type="protein sequence ID" value="SMP76374.1"/>
    <property type="molecule type" value="Genomic_DNA"/>
</dbReference>
<name>A0ABY1QPK2_9BACT</name>
<evidence type="ECO:0000313" key="1">
    <source>
        <dbReference type="EMBL" id="SMP76374.1"/>
    </source>
</evidence>
<keyword evidence="2" id="KW-1185">Reference proteome</keyword>
<gene>
    <name evidence="1" type="ORF">SAMN06265222_12124</name>
</gene>